<dbReference type="EMBL" id="JAGGJA010000010">
    <property type="protein sequence ID" value="MCW9708121.1"/>
    <property type="molecule type" value="Genomic_DNA"/>
</dbReference>
<dbReference type="SUPFAM" id="SSF49785">
    <property type="entry name" value="Galactose-binding domain-like"/>
    <property type="match status" value="1"/>
</dbReference>
<feature type="domain" description="DUF5126" evidence="3">
    <location>
        <begin position="129"/>
        <end position="228"/>
    </location>
</feature>
<dbReference type="InterPro" id="IPR032527">
    <property type="entry name" value="DUF4959"/>
</dbReference>
<dbReference type="Proteomes" id="UP001207918">
    <property type="component" value="Unassembled WGS sequence"/>
</dbReference>
<gene>
    <name evidence="4" type="ORF">J6I44_14745</name>
</gene>
<keyword evidence="5" id="KW-1185">Reference proteome</keyword>
<dbReference type="Pfam" id="PF16391">
    <property type="entry name" value="DUF5000"/>
    <property type="match status" value="1"/>
</dbReference>
<sequence>MNWLKIQQYLLLIGVCTALIISCKKSGVNDSIESDGTPPGKVQNVSVENVPGGAKLTYTLPDDEDLLYVRAEYTLSTGKEMEVKSSFYNNSMMIEGYADSLEHTVELYAVDKGELASEPTSVTIEPKRSTIWDTFKSLKTQAAFGGIQVEAANPERNDIAILILQKNDFGEWETNPNSIYTSTNEVAYTLRGLDTLRQEFAFTVRDRWLNYTDTLFTEIAPLYEAPIPQADYNANRIEGDAPRHNSTPMYGLWDGDIINWPNIYMTQAAHTPSEPHTFTFDIGQTAKLSRIRIWDYPEYYSSGGFGRTYYYLGCPRKFEIWGASDPSIEDPENWMQQDNWHKLGTFEETKPSGLSYGQQNNEDYQTANAGFSWEFDINAPKVRYLRFRSLENWGGSTNIGIAEVQVYGDSR</sequence>
<dbReference type="InterPro" id="IPR032164">
    <property type="entry name" value="DUF5000"/>
</dbReference>
<protein>
    <submittedName>
        <fullName evidence="4">DUF4959 domain-containing protein</fullName>
    </submittedName>
</protein>
<evidence type="ECO:0000259" key="2">
    <source>
        <dbReference type="Pfam" id="PF16391"/>
    </source>
</evidence>
<dbReference type="Pfam" id="PF16323">
    <property type="entry name" value="DUF4959"/>
    <property type="match status" value="1"/>
</dbReference>
<feature type="domain" description="DUF5000" evidence="2">
    <location>
        <begin position="253"/>
        <end position="408"/>
    </location>
</feature>
<dbReference type="InterPro" id="IPR033431">
    <property type="entry name" value="DUF5126"/>
</dbReference>
<name>A0ABT3PQJ8_9BACT</name>
<evidence type="ECO:0000313" key="4">
    <source>
        <dbReference type="EMBL" id="MCW9708121.1"/>
    </source>
</evidence>
<dbReference type="Gene3D" id="2.60.120.260">
    <property type="entry name" value="Galactose-binding domain-like"/>
    <property type="match status" value="1"/>
</dbReference>
<accession>A0ABT3PQJ8</accession>
<feature type="domain" description="DUF4959" evidence="1">
    <location>
        <begin position="22"/>
        <end position="126"/>
    </location>
</feature>
<dbReference type="RefSeq" id="WP_265766907.1">
    <property type="nucleotide sequence ID" value="NZ_JAGGJA010000010.1"/>
</dbReference>
<dbReference type="PROSITE" id="PS51257">
    <property type="entry name" value="PROKAR_LIPOPROTEIN"/>
    <property type="match status" value="1"/>
</dbReference>
<evidence type="ECO:0000259" key="3">
    <source>
        <dbReference type="Pfam" id="PF17166"/>
    </source>
</evidence>
<dbReference type="InterPro" id="IPR008979">
    <property type="entry name" value="Galactose-bd-like_sf"/>
</dbReference>
<dbReference type="Pfam" id="PF17166">
    <property type="entry name" value="DUF5126"/>
    <property type="match status" value="1"/>
</dbReference>
<evidence type="ECO:0000313" key="5">
    <source>
        <dbReference type="Proteomes" id="UP001207918"/>
    </source>
</evidence>
<reference evidence="4 5" key="1">
    <citation type="submission" date="2021-03" db="EMBL/GenBank/DDBJ databases">
        <title>Aliifodinibius sp. nov., a new bacterium isolated from saline soil.</title>
        <authorList>
            <person name="Galisteo C."/>
            <person name="De La Haba R."/>
            <person name="Sanchez-Porro C."/>
            <person name="Ventosa A."/>
        </authorList>
    </citation>
    <scope>NUCLEOTIDE SEQUENCE [LARGE SCALE GENOMIC DNA]</scope>
    <source>
        <strain evidence="4 5">1BSP15-2V2</strain>
    </source>
</reference>
<organism evidence="4 5">
    <name type="scientific">Fodinibius salsisoli</name>
    <dbReference type="NCBI Taxonomy" id="2820877"/>
    <lineage>
        <taxon>Bacteria</taxon>
        <taxon>Pseudomonadati</taxon>
        <taxon>Balneolota</taxon>
        <taxon>Balneolia</taxon>
        <taxon>Balneolales</taxon>
        <taxon>Balneolaceae</taxon>
        <taxon>Fodinibius</taxon>
    </lineage>
</organism>
<comment type="caution">
    <text evidence="4">The sequence shown here is derived from an EMBL/GenBank/DDBJ whole genome shotgun (WGS) entry which is preliminary data.</text>
</comment>
<evidence type="ECO:0000259" key="1">
    <source>
        <dbReference type="Pfam" id="PF16323"/>
    </source>
</evidence>
<proteinExistence type="predicted"/>